<dbReference type="VEuPathDB" id="FungiDB:SeMB42_g02267"/>
<gene>
    <name evidence="3" type="ORF">SeLEV6574_g02640</name>
    <name evidence="4" type="ORF">SeMB42_g02267</name>
</gene>
<name>A0A507DFC3_9FUNG</name>
<dbReference type="Pfam" id="PF25342">
    <property type="entry name" value="GT_PLOD"/>
    <property type="match status" value="1"/>
</dbReference>
<evidence type="ECO:0000259" key="2">
    <source>
        <dbReference type="Pfam" id="PF25342"/>
    </source>
</evidence>
<dbReference type="CDD" id="cd22997">
    <property type="entry name" value="GT_LH"/>
    <property type="match status" value="1"/>
</dbReference>
<dbReference type="Proteomes" id="UP000317494">
    <property type="component" value="Unassembled WGS sequence"/>
</dbReference>
<accession>A0A507DFC3</accession>
<proteinExistence type="predicted"/>
<evidence type="ECO:0000256" key="1">
    <source>
        <dbReference type="SAM" id="MobiDB-lite"/>
    </source>
</evidence>
<dbReference type="PANTHER" id="PTHR36587:SF2">
    <property type="entry name" value="EXPRESSION SITE-ASSOCIATED GENE 3 (ESAG3)-LIKE PROTEIN"/>
    <property type="match status" value="1"/>
</dbReference>
<reference evidence="5 6" key="1">
    <citation type="journal article" date="2019" name="Sci. Rep.">
        <title>Comparative genomics of chytrid fungi reveal insights into the obligate biotrophic and pathogenic lifestyle of Synchytrium endobioticum.</title>
        <authorList>
            <person name="van de Vossenberg B.T.L.H."/>
            <person name="Warris S."/>
            <person name="Nguyen H.D.T."/>
            <person name="van Gent-Pelzer M.P.E."/>
            <person name="Joly D.L."/>
            <person name="van de Geest H.C."/>
            <person name="Bonants P.J.M."/>
            <person name="Smith D.S."/>
            <person name="Levesque C.A."/>
            <person name="van der Lee T.A.J."/>
        </authorList>
    </citation>
    <scope>NUCLEOTIDE SEQUENCE [LARGE SCALE GENOMIC DNA]</scope>
    <source>
        <strain evidence="3 6">LEV6574</strain>
        <strain evidence="4 5">MB42</strain>
    </source>
</reference>
<dbReference type="InterPro" id="IPR057589">
    <property type="entry name" value="GT_PLOD"/>
</dbReference>
<feature type="domain" description="PLOD1-3-like GT" evidence="2">
    <location>
        <begin position="73"/>
        <end position="182"/>
    </location>
</feature>
<evidence type="ECO:0000313" key="5">
    <source>
        <dbReference type="Proteomes" id="UP000317494"/>
    </source>
</evidence>
<evidence type="ECO:0000313" key="3">
    <source>
        <dbReference type="EMBL" id="TPX47516.1"/>
    </source>
</evidence>
<organism evidence="4 5">
    <name type="scientific">Synchytrium endobioticum</name>
    <dbReference type="NCBI Taxonomy" id="286115"/>
    <lineage>
        <taxon>Eukaryota</taxon>
        <taxon>Fungi</taxon>
        <taxon>Fungi incertae sedis</taxon>
        <taxon>Chytridiomycota</taxon>
        <taxon>Chytridiomycota incertae sedis</taxon>
        <taxon>Chytridiomycetes</taxon>
        <taxon>Synchytriales</taxon>
        <taxon>Synchytriaceae</taxon>
        <taxon>Synchytrium</taxon>
    </lineage>
</organism>
<dbReference type="EMBL" id="QEAM01000076">
    <property type="protein sequence ID" value="TPX47516.1"/>
    <property type="molecule type" value="Genomic_DNA"/>
</dbReference>
<protein>
    <recommendedName>
        <fullName evidence="2">PLOD1-3-like GT domain-containing protein</fullName>
    </recommendedName>
</protein>
<feature type="region of interest" description="Disordered" evidence="1">
    <location>
        <begin position="1"/>
        <end position="25"/>
    </location>
</feature>
<dbReference type="Proteomes" id="UP000320475">
    <property type="component" value="Unassembled WGS sequence"/>
</dbReference>
<dbReference type="PANTHER" id="PTHR36587">
    <property type="entry name" value="EXPRESSION SITE-ASSOCIATED GENE 3 (ESAG3)-LIKE PROTEIN"/>
    <property type="match status" value="1"/>
</dbReference>
<keyword evidence="5" id="KW-1185">Reference proteome</keyword>
<dbReference type="EMBL" id="QEAN01000068">
    <property type="protein sequence ID" value="TPX50392.1"/>
    <property type="molecule type" value="Genomic_DNA"/>
</dbReference>
<dbReference type="AlphaFoldDB" id="A0A507DFC3"/>
<evidence type="ECO:0000313" key="6">
    <source>
        <dbReference type="Proteomes" id="UP000320475"/>
    </source>
</evidence>
<dbReference type="OrthoDB" id="2149970at2759"/>
<comment type="caution">
    <text evidence="4">The sequence shown here is derived from an EMBL/GenBank/DDBJ whole genome shotgun (WGS) entry which is preliminary data.</text>
</comment>
<dbReference type="STRING" id="286115.A0A507DFC3"/>
<evidence type="ECO:0000313" key="4">
    <source>
        <dbReference type="EMBL" id="TPX50392.1"/>
    </source>
</evidence>
<sequence>MPIRFSRPPPPRNKRQPNGNPKLKPYAVPCMPPQRGLLLVLVGLFLICTATWRAMDVTSSERLLHPQPAPPHPKLHVVTYVTETKGAGFCRFLLSALATGYDPIVLGGTSAATGDQAKKLKIGAYRSYISEKVPDDDVVLIVDGFDVYFQLGPTHLLTRYLSLMQNQPSWPVIASAEKGCWPFAMQGDQGKNKCLAAPASPIPPSVYGGPDTGSPEPWFKTTTPPRWLNAGSIIGYSRKGTSGMKSLFAGISDAEVDSAYDDQAVLLQRFVDGTHGITLDYYSELFQTFEASTMDLLLRNVSVPVPGYDEYGADVRAYWQNRFTNKVPILLHFNGEGKSGDHMERFWKDLYFVNSDPPFSPSPTHGFINQDGIFVPFDKVCPPVPKGL</sequence>